<comment type="caution">
    <text evidence="2">The sequence shown here is derived from an EMBL/GenBank/DDBJ whole genome shotgun (WGS) entry which is preliminary data.</text>
</comment>
<keyword evidence="3" id="KW-1185">Reference proteome</keyword>
<reference evidence="2 3" key="1">
    <citation type="journal article" date="2024" name="BMC Genomics">
        <title>De novo assembly and annotation of Popillia japonica's genome with initial clues to its potential as an invasive pest.</title>
        <authorList>
            <person name="Cucini C."/>
            <person name="Boschi S."/>
            <person name="Funari R."/>
            <person name="Cardaioli E."/>
            <person name="Iannotti N."/>
            <person name="Marturano G."/>
            <person name="Paoli F."/>
            <person name="Bruttini M."/>
            <person name="Carapelli A."/>
            <person name="Frati F."/>
            <person name="Nardi F."/>
        </authorList>
    </citation>
    <scope>NUCLEOTIDE SEQUENCE [LARGE SCALE GENOMIC DNA]</scope>
    <source>
        <strain evidence="2">DMR45628</strain>
    </source>
</reference>
<dbReference type="EMBL" id="JASPKY010000153">
    <property type="protein sequence ID" value="KAK9730060.1"/>
    <property type="molecule type" value="Genomic_DNA"/>
</dbReference>
<gene>
    <name evidence="2" type="ORF">QE152_g15503</name>
</gene>
<protein>
    <submittedName>
        <fullName evidence="2">Uncharacterized protein</fullName>
    </submittedName>
</protein>
<proteinExistence type="predicted"/>
<sequence length="94" mass="10682">MANGRNIFDFHNSSHVQEMLKRLENEEEDTIGEDFSDDIDTDGEDNVETQNDNCDTEKEGETQREDESSSAGITPLNGILQQVQRESELGIYQE</sequence>
<accession>A0AAW1L7G1</accession>
<evidence type="ECO:0000313" key="3">
    <source>
        <dbReference type="Proteomes" id="UP001458880"/>
    </source>
</evidence>
<organism evidence="2 3">
    <name type="scientific">Popillia japonica</name>
    <name type="common">Japanese beetle</name>
    <dbReference type="NCBI Taxonomy" id="7064"/>
    <lineage>
        <taxon>Eukaryota</taxon>
        <taxon>Metazoa</taxon>
        <taxon>Ecdysozoa</taxon>
        <taxon>Arthropoda</taxon>
        <taxon>Hexapoda</taxon>
        <taxon>Insecta</taxon>
        <taxon>Pterygota</taxon>
        <taxon>Neoptera</taxon>
        <taxon>Endopterygota</taxon>
        <taxon>Coleoptera</taxon>
        <taxon>Polyphaga</taxon>
        <taxon>Scarabaeiformia</taxon>
        <taxon>Scarabaeidae</taxon>
        <taxon>Rutelinae</taxon>
        <taxon>Popillia</taxon>
    </lineage>
</organism>
<evidence type="ECO:0000313" key="2">
    <source>
        <dbReference type="EMBL" id="KAK9730060.1"/>
    </source>
</evidence>
<feature type="region of interest" description="Disordered" evidence="1">
    <location>
        <begin position="24"/>
        <end position="81"/>
    </location>
</feature>
<name>A0AAW1L7G1_POPJA</name>
<dbReference type="Proteomes" id="UP001458880">
    <property type="component" value="Unassembled WGS sequence"/>
</dbReference>
<evidence type="ECO:0000256" key="1">
    <source>
        <dbReference type="SAM" id="MobiDB-lite"/>
    </source>
</evidence>
<dbReference type="AlphaFoldDB" id="A0AAW1L7G1"/>
<feature type="compositionally biased region" description="Basic and acidic residues" evidence="1">
    <location>
        <begin position="55"/>
        <end position="67"/>
    </location>
</feature>
<feature type="compositionally biased region" description="Acidic residues" evidence="1">
    <location>
        <begin position="25"/>
        <end position="47"/>
    </location>
</feature>